<name>A0A812CXK3_ACAPH</name>
<dbReference type="Pfam" id="PF24771">
    <property type="entry name" value="Ig_CFAP74_1st"/>
    <property type="match status" value="1"/>
</dbReference>
<dbReference type="InterPro" id="IPR056306">
    <property type="entry name" value="Ig-CFAP74_2nd"/>
</dbReference>
<dbReference type="Proteomes" id="UP000597762">
    <property type="component" value="Unassembled WGS sequence"/>
</dbReference>
<comment type="caution">
    <text evidence="3">The sequence shown here is derived from an EMBL/GenBank/DDBJ whole genome shotgun (WGS) entry which is preliminary data.</text>
</comment>
<feature type="region of interest" description="Disordered" evidence="1">
    <location>
        <begin position="81"/>
        <end position="100"/>
    </location>
</feature>
<evidence type="ECO:0000256" key="1">
    <source>
        <dbReference type="SAM" id="MobiDB-lite"/>
    </source>
</evidence>
<feature type="compositionally biased region" description="Basic and acidic residues" evidence="1">
    <location>
        <begin position="120"/>
        <end position="129"/>
    </location>
</feature>
<dbReference type="InterPro" id="IPR013783">
    <property type="entry name" value="Ig-like_fold"/>
</dbReference>
<organism evidence="3 4">
    <name type="scientific">Acanthosepion pharaonis</name>
    <name type="common">Pharaoh cuttlefish</name>
    <name type="synonym">Sepia pharaonis</name>
    <dbReference type="NCBI Taxonomy" id="158019"/>
    <lineage>
        <taxon>Eukaryota</taxon>
        <taxon>Metazoa</taxon>
        <taxon>Spiralia</taxon>
        <taxon>Lophotrochozoa</taxon>
        <taxon>Mollusca</taxon>
        <taxon>Cephalopoda</taxon>
        <taxon>Coleoidea</taxon>
        <taxon>Decapodiformes</taxon>
        <taxon>Sepiida</taxon>
        <taxon>Sepiina</taxon>
        <taxon>Sepiidae</taxon>
        <taxon>Acanthosepion</taxon>
    </lineage>
</organism>
<dbReference type="Pfam" id="PF24770">
    <property type="entry name" value="Ig-CFAP74_2"/>
    <property type="match status" value="1"/>
</dbReference>
<feature type="domain" description="CFAP74 second Ig-like" evidence="2">
    <location>
        <begin position="345"/>
        <end position="383"/>
    </location>
</feature>
<proteinExistence type="predicted"/>
<evidence type="ECO:0000259" key="2">
    <source>
        <dbReference type="Pfam" id="PF24770"/>
    </source>
</evidence>
<gene>
    <name evidence="3" type="ORF">SPHA_42799</name>
</gene>
<dbReference type="PANTHER" id="PTHR22538:SF0">
    <property type="entry name" value="CILIA- AND FLAGELLA-ASSOCIATED PROTEIN 74"/>
    <property type="match status" value="1"/>
</dbReference>
<sequence>MNKRIRKEKKKRELEKKQELEEREKIVQEGGNADIVMLLKQKQKKENQEKLMFERKQEENYQKIVKKLLLEDSLKKKDEKQQKALKKKQKRDFTRQKIGVQKAYPMTKKFEALLNSNFPENKEMKDKESSQNQESKPILQQELLLDSDEESEKEVAILKKQLLSEESADDEDGDLAAPEFEGMWYRQESNLNLETLKNVPKEGKHNQSKMEKEIMERQMEKLRNQTVEKKMLAGKELKGCSFYGKPDVIHFKNIDVGKTYKKKVVITNVSYTVNNIKLIGVSTSIQDFVQVEFTPPGQISAGMTCDLFVTFTPKLNEDLSGEVKFLSKTGKFSIPLKCTTKKCELSVDLTTVDFETTVIEDVLRKTITLMNNGALGTEFEFFSKYSIFY</sequence>
<keyword evidence="4" id="KW-1185">Reference proteome</keyword>
<dbReference type="EMBL" id="CAHIKZ030002110">
    <property type="protein sequence ID" value="CAE1281286.1"/>
    <property type="molecule type" value="Genomic_DNA"/>
</dbReference>
<reference evidence="3" key="1">
    <citation type="submission" date="2021-01" db="EMBL/GenBank/DDBJ databases">
        <authorList>
            <person name="Li R."/>
            <person name="Bekaert M."/>
        </authorList>
    </citation>
    <scope>NUCLEOTIDE SEQUENCE</scope>
    <source>
        <strain evidence="3">Farmed</strain>
    </source>
</reference>
<protein>
    <recommendedName>
        <fullName evidence="2">CFAP74 second Ig-like domain-containing protein</fullName>
    </recommendedName>
</protein>
<dbReference type="Gene3D" id="2.60.40.10">
    <property type="entry name" value="Immunoglobulins"/>
    <property type="match status" value="1"/>
</dbReference>
<dbReference type="AlphaFoldDB" id="A0A812CXK3"/>
<evidence type="ECO:0000313" key="3">
    <source>
        <dbReference type="EMBL" id="CAE1281286.1"/>
    </source>
</evidence>
<dbReference type="OrthoDB" id="6148085at2759"/>
<evidence type="ECO:0000313" key="4">
    <source>
        <dbReference type="Proteomes" id="UP000597762"/>
    </source>
</evidence>
<dbReference type="PANTHER" id="PTHR22538">
    <property type="entry name" value="CILIA- AND FLAGELLA-ASSOCIATED PROTEIN 74"/>
    <property type="match status" value="1"/>
</dbReference>
<accession>A0A812CXK3</accession>
<feature type="region of interest" description="Disordered" evidence="1">
    <location>
        <begin position="115"/>
        <end position="137"/>
    </location>
</feature>